<dbReference type="CDD" id="cd07025">
    <property type="entry name" value="Peptidase_S66"/>
    <property type="match status" value="1"/>
</dbReference>
<name>A0A1W1VJP9_9FIRM</name>
<gene>
    <name evidence="9" type="ORF">SAMN00808754_0873</name>
</gene>
<keyword evidence="4" id="KW-0378">Hydrolase</keyword>
<dbReference type="OrthoDB" id="9807329at2"/>
<dbReference type="InterPro" id="IPR040921">
    <property type="entry name" value="Peptidase_S66C"/>
</dbReference>
<evidence type="ECO:0000313" key="9">
    <source>
        <dbReference type="EMBL" id="SMB93546.1"/>
    </source>
</evidence>
<dbReference type="GO" id="GO:0006508">
    <property type="term" value="P:proteolysis"/>
    <property type="evidence" value="ECO:0007669"/>
    <property type="project" value="UniProtKB-KW"/>
</dbReference>
<feature type="domain" description="LD-carboxypeptidase N-terminal" evidence="7">
    <location>
        <begin position="21"/>
        <end position="143"/>
    </location>
</feature>
<organism evidence="9 10">
    <name type="scientific">Thermanaeromonas toyohensis ToBE</name>
    <dbReference type="NCBI Taxonomy" id="698762"/>
    <lineage>
        <taxon>Bacteria</taxon>
        <taxon>Bacillati</taxon>
        <taxon>Bacillota</taxon>
        <taxon>Clostridia</taxon>
        <taxon>Neomoorellales</taxon>
        <taxon>Neomoorellaceae</taxon>
        <taxon>Thermanaeromonas</taxon>
    </lineage>
</organism>
<evidence type="ECO:0000256" key="1">
    <source>
        <dbReference type="ARBA" id="ARBA00010233"/>
    </source>
</evidence>
<dbReference type="GO" id="GO:0008236">
    <property type="term" value="F:serine-type peptidase activity"/>
    <property type="evidence" value="ECO:0007669"/>
    <property type="project" value="UniProtKB-KW"/>
</dbReference>
<evidence type="ECO:0000256" key="6">
    <source>
        <dbReference type="PIRSR" id="PIRSR028757-1"/>
    </source>
</evidence>
<evidence type="ECO:0000256" key="4">
    <source>
        <dbReference type="ARBA" id="ARBA00022801"/>
    </source>
</evidence>
<dbReference type="InterPro" id="IPR040449">
    <property type="entry name" value="Peptidase_S66_N"/>
</dbReference>
<evidence type="ECO:0000256" key="5">
    <source>
        <dbReference type="ARBA" id="ARBA00022825"/>
    </source>
</evidence>
<reference evidence="9 10" key="1">
    <citation type="submission" date="2017-04" db="EMBL/GenBank/DDBJ databases">
        <authorList>
            <person name="Afonso C.L."/>
            <person name="Miller P.J."/>
            <person name="Scott M.A."/>
            <person name="Spackman E."/>
            <person name="Goraichik I."/>
            <person name="Dimitrov K.M."/>
            <person name="Suarez D.L."/>
            <person name="Swayne D.E."/>
        </authorList>
    </citation>
    <scope>NUCLEOTIDE SEQUENCE [LARGE SCALE GENOMIC DNA]</scope>
    <source>
        <strain evidence="9 10">ToBE</strain>
    </source>
</reference>
<keyword evidence="5" id="KW-0720">Serine protease</keyword>
<feature type="active site" description="Charge relay system" evidence="6">
    <location>
        <position position="288"/>
    </location>
</feature>
<dbReference type="InterPro" id="IPR003507">
    <property type="entry name" value="S66_fam"/>
</dbReference>
<dbReference type="Pfam" id="PF02016">
    <property type="entry name" value="Peptidase_S66"/>
    <property type="match status" value="1"/>
</dbReference>
<feature type="domain" description="LD-carboxypeptidase C-terminal" evidence="8">
    <location>
        <begin position="192"/>
        <end position="303"/>
    </location>
</feature>
<sequence>MKTKTSHSLIKPPALKPGDTIGIVAPASPLISPSYLKQGIKRLEDWGFRVALGRSLRAFTSEEDSQYLAGSDEERKKELETMFASPGVKALICLRGGYGSLRLLPRLNYELLQANPKIFVGYSDVTALHIALIQRARLVTFHGPMIYPELGGELSPFTVSSLLTVLTGPPPSYTLYPLPGAPAFSITPGRASGRLIGGNLSLLASTLGTPFEIKTEGCILFWEEVDEPLYRLDRLLTQLLLSGKLQAAAGIAVGECVGCGNLKEFRELLEDVLHPLGIPSFYGFPCGHGPHLATLPLGVRVTLDASEGWLRLEESPLS</sequence>
<feature type="active site" description="Nucleophile" evidence="6">
    <location>
        <position position="123"/>
    </location>
</feature>
<dbReference type="Gene3D" id="3.50.30.60">
    <property type="entry name" value="LD-carboxypeptidase A C-terminal domain-like"/>
    <property type="match status" value="1"/>
</dbReference>
<accession>A0A1W1VJP9</accession>
<dbReference type="Gene3D" id="3.40.50.10740">
    <property type="entry name" value="Class I glutamine amidotransferase-like"/>
    <property type="match status" value="1"/>
</dbReference>
<dbReference type="SUPFAM" id="SSF141986">
    <property type="entry name" value="LD-carboxypeptidase A C-terminal domain-like"/>
    <property type="match status" value="1"/>
</dbReference>
<dbReference type="STRING" id="698762.SAMN00808754_0873"/>
<dbReference type="InterPro" id="IPR027478">
    <property type="entry name" value="LdcA_N"/>
</dbReference>
<dbReference type="SUPFAM" id="SSF52317">
    <property type="entry name" value="Class I glutamine amidotransferase-like"/>
    <property type="match status" value="1"/>
</dbReference>
<dbReference type="RefSeq" id="WP_084664371.1">
    <property type="nucleotide sequence ID" value="NZ_LT838272.1"/>
</dbReference>
<keyword evidence="3" id="KW-0645">Protease</keyword>
<dbReference type="InterPro" id="IPR029062">
    <property type="entry name" value="Class_I_gatase-like"/>
</dbReference>
<evidence type="ECO:0000259" key="8">
    <source>
        <dbReference type="Pfam" id="PF17676"/>
    </source>
</evidence>
<evidence type="ECO:0000313" key="10">
    <source>
        <dbReference type="Proteomes" id="UP000192569"/>
    </source>
</evidence>
<dbReference type="InterPro" id="IPR027461">
    <property type="entry name" value="Carboxypeptidase_A_C_sf"/>
</dbReference>
<proteinExistence type="inferred from homology"/>
<feature type="active site" description="Charge relay system" evidence="6">
    <location>
        <position position="223"/>
    </location>
</feature>
<protein>
    <submittedName>
        <fullName evidence="9">Muramoyltetrapeptide carboxypeptidase</fullName>
    </submittedName>
</protein>
<dbReference type="GO" id="GO:0004180">
    <property type="term" value="F:carboxypeptidase activity"/>
    <property type="evidence" value="ECO:0007669"/>
    <property type="project" value="UniProtKB-KW"/>
</dbReference>
<dbReference type="Pfam" id="PF17676">
    <property type="entry name" value="Peptidase_S66C"/>
    <property type="match status" value="1"/>
</dbReference>
<dbReference type="PIRSF" id="PIRSF028757">
    <property type="entry name" value="LD-carboxypeptidase"/>
    <property type="match status" value="1"/>
</dbReference>
<keyword evidence="10" id="KW-1185">Reference proteome</keyword>
<dbReference type="EMBL" id="LT838272">
    <property type="protein sequence ID" value="SMB93546.1"/>
    <property type="molecule type" value="Genomic_DNA"/>
</dbReference>
<dbReference type="Proteomes" id="UP000192569">
    <property type="component" value="Chromosome I"/>
</dbReference>
<evidence type="ECO:0000259" key="7">
    <source>
        <dbReference type="Pfam" id="PF02016"/>
    </source>
</evidence>
<dbReference type="PANTHER" id="PTHR30237:SF2">
    <property type="entry name" value="MUREIN TETRAPEPTIDE CARBOXYPEPTIDASE"/>
    <property type="match status" value="1"/>
</dbReference>
<dbReference type="PANTHER" id="PTHR30237">
    <property type="entry name" value="MURAMOYLTETRAPEPTIDE CARBOXYPEPTIDASE"/>
    <property type="match status" value="1"/>
</dbReference>
<dbReference type="AlphaFoldDB" id="A0A1W1VJP9"/>
<evidence type="ECO:0000256" key="2">
    <source>
        <dbReference type="ARBA" id="ARBA00022645"/>
    </source>
</evidence>
<keyword evidence="2 9" id="KW-0121">Carboxypeptidase</keyword>
<comment type="similarity">
    <text evidence="1">Belongs to the peptidase S66 family.</text>
</comment>
<evidence type="ECO:0000256" key="3">
    <source>
        <dbReference type="ARBA" id="ARBA00022670"/>
    </source>
</evidence>